<evidence type="ECO:0000313" key="1">
    <source>
        <dbReference type="EMBL" id="CDS02254.1"/>
    </source>
</evidence>
<dbReference type="AlphaFoldDB" id="A0A0F7S4S0"/>
<dbReference type="SUPFAM" id="SSF56399">
    <property type="entry name" value="ADP-ribosylation"/>
    <property type="match status" value="1"/>
</dbReference>
<dbReference type="EMBL" id="CCFA01005201">
    <property type="protein sequence ID" value="CDS02254.1"/>
    <property type="molecule type" value="Genomic_DNA"/>
</dbReference>
<protein>
    <recommendedName>
        <fullName evidence="3">DUF952 domain-containing protein</fullName>
    </recommendedName>
</protein>
<sequence length="153" mass="17111">MRDPTTSTVLYKILTQQEKQDMPATNWAGTTLDDGFIHLSSANQLPDTLERFFSTQSGCGDVLYIYTFKRSSVERQRSTPIKLQFDPAAGTLFGHIYGVSDLMDNGMEKNDEADQHLGFVFAQNIDPEVDFSGPIEVKRSTSTGTFELPPLEH</sequence>
<keyword evidence="2" id="KW-1185">Reference proteome</keyword>
<accession>A0A0F7S4S0</accession>
<dbReference type="InterPro" id="IPR009297">
    <property type="entry name" value="DUF952"/>
</dbReference>
<name>A0A0F7S4S0_9BASI</name>
<reference evidence="2" key="1">
    <citation type="submission" date="2014-06" db="EMBL/GenBank/DDBJ databases">
        <authorList>
            <person name="Berkman P.J."/>
        </authorList>
    </citation>
    <scope>NUCLEOTIDE SEQUENCE [LARGE SCALE GENOMIC DNA]</scope>
</reference>
<gene>
    <name evidence="1" type="primary">SSCI85600.1</name>
</gene>
<organism evidence="1 2">
    <name type="scientific">Sporisorium scitamineum</name>
    <dbReference type="NCBI Taxonomy" id="49012"/>
    <lineage>
        <taxon>Eukaryota</taxon>
        <taxon>Fungi</taxon>
        <taxon>Dikarya</taxon>
        <taxon>Basidiomycota</taxon>
        <taxon>Ustilaginomycotina</taxon>
        <taxon>Ustilaginomycetes</taxon>
        <taxon>Ustilaginales</taxon>
        <taxon>Ustilaginaceae</taxon>
        <taxon>Sporisorium</taxon>
    </lineage>
</organism>
<dbReference type="PANTHER" id="PTHR34129:SF1">
    <property type="entry name" value="DUF952 DOMAIN-CONTAINING PROTEIN"/>
    <property type="match status" value="1"/>
</dbReference>
<proteinExistence type="predicted"/>
<dbReference type="PANTHER" id="PTHR34129">
    <property type="entry name" value="BLR1139 PROTEIN"/>
    <property type="match status" value="1"/>
</dbReference>
<evidence type="ECO:0000313" key="2">
    <source>
        <dbReference type="Proteomes" id="UP000242770"/>
    </source>
</evidence>
<evidence type="ECO:0008006" key="3">
    <source>
        <dbReference type="Google" id="ProtNLM"/>
    </source>
</evidence>
<dbReference type="Gene3D" id="3.20.170.20">
    <property type="entry name" value="Protein of unknown function DUF952"/>
    <property type="match status" value="1"/>
</dbReference>
<dbReference type="Pfam" id="PF06108">
    <property type="entry name" value="DUF952"/>
    <property type="match status" value="1"/>
</dbReference>
<dbReference type="Proteomes" id="UP000242770">
    <property type="component" value="Unassembled WGS sequence"/>
</dbReference>